<organism evidence="2 3">
    <name type="scientific">Chara braunii</name>
    <name type="common">Braun's stonewort</name>
    <dbReference type="NCBI Taxonomy" id="69332"/>
    <lineage>
        <taxon>Eukaryota</taxon>
        <taxon>Viridiplantae</taxon>
        <taxon>Streptophyta</taxon>
        <taxon>Charophyceae</taxon>
        <taxon>Charales</taxon>
        <taxon>Characeae</taxon>
        <taxon>Chara</taxon>
    </lineage>
</organism>
<feature type="compositionally biased region" description="Acidic residues" evidence="1">
    <location>
        <begin position="218"/>
        <end position="239"/>
    </location>
</feature>
<keyword evidence="3" id="KW-1185">Reference proteome</keyword>
<evidence type="ECO:0000256" key="1">
    <source>
        <dbReference type="SAM" id="MobiDB-lite"/>
    </source>
</evidence>
<comment type="caution">
    <text evidence="2">The sequence shown here is derived from an EMBL/GenBank/DDBJ whole genome shotgun (WGS) entry which is preliminary data.</text>
</comment>
<gene>
    <name evidence="2" type="ORF">CBR_g51337</name>
</gene>
<proteinExistence type="predicted"/>
<evidence type="ECO:0000313" key="3">
    <source>
        <dbReference type="Proteomes" id="UP000265515"/>
    </source>
</evidence>
<dbReference type="EMBL" id="BFEA01000845">
    <property type="protein sequence ID" value="GBG90832.1"/>
    <property type="molecule type" value="Genomic_DNA"/>
</dbReference>
<protein>
    <submittedName>
        <fullName evidence="2">Uncharacterized protein</fullName>
    </submittedName>
</protein>
<feature type="region of interest" description="Disordered" evidence="1">
    <location>
        <begin position="218"/>
        <end position="293"/>
    </location>
</feature>
<name>A0A388M8P5_CHABU</name>
<dbReference type="AlphaFoldDB" id="A0A388M8P5"/>
<accession>A0A388M8P5</accession>
<evidence type="ECO:0000313" key="2">
    <source>
        <dbReference type="EMBL" id="GBG90832.1"/>
    </source>
</evidence>
<reference evidence="2 3" key="1">
    <citation type="journal article" date="2018" name="Cell">
        <title>The Chara Genome: Secondary Complexity and Implications for Plant Terrestrialization.</title>
        <authorList>
            <person name="Nishiyama T."/>
            <person name="Sakayama H."/>
            <person name="Vries J.D."/>
            <person name="Buschmann H."/>
            <person name="Saint-Marcoux D."/>
            <person name="Ullrich K.K."/>
            <person name="Haas F.B."/>
            <person name="Vanderstraeten L."/>
            <person name="Becker D."/>
            <person name="Lang D."/>
            <person name="Vosolsobe S."/>
            <person name="Rombauts S."/>
            <person name="Wilhelmsson P.K.I."/>
            <person name="Janitza P."/>
            <person name="Kern R."/>
            <person name="Heyl A."/>
            <person name="Rumpler F."/>
            <person name="Villalobos L.I.A.C."/>
            <person name="Clay J.M."/>
            <person name="Skokan R."/>
            <person name="Toyoda A."/>
            <person name="Suzuki Y."/>
            <person name="Kagoshima H."/>
            <person name="Schijlen E."/>
            <person name="Tajeshwar N."/>
            <person name="Catarino B."/>
            <person name="Hetherington A.J."/>
            <person name="Saltykova A."/>
            <person name="Bonnot C."/>
            <person name="Breuninger H."/>
            <person name="Symeonidi A."/>
            <person name="Radhakrishnan G.V."/>
            <person name="Van Nieuwerburgh F."/>
            <person name="Deforce D."/>
            <person name="Chang C."/>
            <person name="Karol K.G."/>
            <person name="Hedrich R."/>
            <person name="Ulvskov P."/>
            <person name="Glockner G."/>
            <person name="Delwiche C.F."/>
            <person name="Petrasek J."/>
            <person name="Van de Peer Y."/>
            <person name="Friml J."/>
            <person name="Beilby M."/>
            <person name="Dolan L."/>
            <person name="Kohara Y."/>
            <person name="Sugano S."/>
            <person name="Fujiyama A."/>
            <person name="Delaux P.-M."/>
            <person name="Quint M."/>
            <person name="TheiBen G."/>
            <person name="Hagemann M."/>
            <person name="Harholt J."/>
            <person name="Dunand C."/>
            <person name="Zachgo S."/>
            <person name="Langdale J."/>
            <person name="Maumus F."/>
            <person name="Straeten D.V.D."/>
            <person name="Gould S.B."/>
            <person name="Rensing S.A."/>
        </authorList>
    </citation>
    <scope>NUCLEOTIDE SEQUENCE [LARGE SCALE GENOMIC DNA]</scope>
    <source>
        <strain evidence="2 3">S276</strain>
    </source>
</reference>
<sequence>MDFDIRHRKHERHGNADGLTRLHRPKKVLKSEEVIPWNEPEEESGPRYRQSDLHPRLSFLLEPLAVPLLDPGHWQVWRETFVDLSMCLARVQVTWTRTDEHQECIEYVELLIIQAWRTDVDGDLLGFLFGSVLPGHRQPITQELVVPLAQLADDLSLDIVTQSDDSPAPHVITWTLASYLQWTACLEEPGSESTLPSRHDYLKPYGIIDRVFFPKEDPEEALEGEEEATEEEGDADEETSEKGSYSECSEGEKTKEEEEVEEEDEGEEAGSEWEDFPEEVARTGTEAEDLEAA</sequence>
<dbReference type="Gramene" id="GBG90832">
    <property type="protein sequence ID" value="GBG90832"/>
    <property type="gene ID" value="CBR_g51337"/>
</dbReference>
<feature type="compositionally biased region" description="Acidic residues" evidence="1">
    <location>
        <begin position="257"/>
        <end position="278"/>
    </location>
</feature>
<dbReference type="Proteomes" id="UP000265515">
    <property type="component" value="Unassembled WGS sequence"/>
</dbReference>